<feature type="domain" description="SLBB" evidence="16">
    <location>
        <begin position="194"/>
        <end position="274"/>
    </location>
</feature>
<dbReference type="AlphaFoldDB" id="A0A537JHA9"/>
<evidence type="ECO:0000256" key="11">
    <source>
        <dbReference type="ARBA" id="ARBA00023136"/>
    </source>
</evidence>
<evidence type="ECO:0000256" key="4">
    <source>
        <dbReference type="ARBA" id="ARBA00022452"/>
    </source>
</evidence>
<keyword evidence="4" id="KW-1134">Transmembrane beta strand</keyword>
<keyword evidence="3" id="KW-0813">Transport</keyword>
<evidence type="ECO:0000256" key="1">
    <source>
        <dbReference type="ARBA" id="ARBA00004571"/>
    </source>
</evidence>
<keyword evidence="11" id="KW-0472">Membrane</keyword>
<evidence type="ECO:0000256" key="3">
    <source>
        <dbReference type="ARBA" id="ARBA00022448"/>
    </source>
</evidence>
<keyword evidence="7" id="KW-0732">Signal</keyword>
<keyword evidence="6" id="KW-0812">Transmembrane</keyword>
<comment type="subcellular location">
    <subcellularLocation>
        <location evidence="1">Cell outer membrane</location>
        <topology evidence="1">Multi-pass membrane protein</topology>
    </subcellularLocation>
</comment>
<evidence type="ECO:0000256" key="7">
    <source>
        <dbReference type="ARBA" id="ARBA00022729"/>
    </source>
</evidence>
<reference evidence="17 18" key="1">
    <citation type="journal article" date="2019" name="Nat. Microbiol.">
        <title>Mediterranean grassland soil C-N compound turnover is dependent on rainfall and depth, and is mediated by genomically divergent microorganisms.</title>
        <authorList>
            <person name="Diamond S."/>
            <person name="Andeer P.F."/>
            <person name="Li Z."/>
            <person name="Crits-Christoph A."/>
            <person name="Burstein D."/>
            <person name="Anantharaman K."/>
            <person name="Lane K.R."/>
            <person name="Thomas B.C."/>
            <person name="Pan C."/>
            <person name="Northen T.R."/>
            <person name="Banfield J.F."/>
        </authorList>
    </citation>
    <scope>NUCLEOTIDE SEQUENCE [LARGE SCALE GENOMIC DNA]</scope>
    <source>
        <strain evidence="17">NP_6</strain>
    </source>
</reference>
<dbReference type="InterPro" id="IPR003715">
    <property type="entry name" value="Poly_export_N"/>
</dbReference>
<evidence type="ECO:0000256" key="12">
    <source>
        <dbReference type="ARBA" id="ARBA00023139"/>
    </source>
</evidence>
<feature type="domain" description="SLBB" evidence="16">
    <location>
        <begin position="106"/>
        <end position="188"/>
    </location>
</feature>
<dbReference type="PANTHER" id="PTHR33619:SF3">
    <property type="entry name" value="POLYSACCHARIDE EXPORT PROTEIN GFCE-RELATED"/>
    <property type="match status" value="1"/>
</dbReference>
<evidence type="ECO:0000259" key="15">
    <source>
        <dbReference type="Pfam" id="PF02563"/>
    </source>
</evidence>
<evidence type="ECO:0000256" key="13">
    <source>
        <dbReference type="ARBA" id="ARBA00023237"/>
    </source>
</evidence>
<dbReference type="InterPro" id="IPR054765">
    <property type="entry name" value="SLBB_dom"/>
</dbReference>
<dbReference type="EMBL" id="VBAN01000136">
    <property type="protein sequence ID" value="TMI82938.1"/>
    <property type="molecule type" value="Genomic_DNA"/>
</dbReference>
<dbReference type="Pfam" id="PF22461">
    <property type="entry name" value="SLBB_2"/>
    <property type="match status" value="2"/>
</dbReference>
<dbReference type="GO" id="GO:0015288">
    <property type="term" value="F:porin activity"/>
    <property type="evidence" value="ECO:0007669"/>
    <property type="project" value="UniProtKB-KW"/>
</dbReference>
<dbReference type="Proteomes" id="UP000318093">
    <property type="component" value="Unassembled WGS sequence"/>
</dbReference>
<evidence type="ECO:0000256" key="2">
    <source>
        <dbReference type="ARBA" id="ARBA00009450"/>
    </source>
</evidence>
<evidence type="ECO:0000256" key="9">
    <source>
        <dbReference type="ARBA" id="ARBA00023065"/>
    </source>
</evidence>
<dbReference type="InterPro" id="IPR049712">
    <property type="entry name" value="Poly_export"/>
</dbReference>
<dbReference type="Gene3D" id="3.30.1950.10">
    <property type="entry name" value="wza like domain"/>
    <property type="match status" value="1"/>
</dbReference>
<evidence type="ECO:0000313" key="17">
    <source>
        <dbReference type="EMBL" id="TMI82938.1"/>
    </source>
</evidence>
<keyword evidence="5" id="KW-0762">Sugar transport</keyword>
<dbReference type="GO" id="GO:0015159">
    <property type="term" value="F:polysaccharide transmembrane transporter activity"/>
    <property type="evidence" value="ECO:0007669"/>
    <property type="project" value="InterPro"/>
</dbReference>
<keyword evidence="14" id="KW-0449">Lipoprotein</keyword>
<sequence length="300" mass="31593">MRPRMMRGGAAALVLGLVLMTIVPSTKAQDYTVGPGDALDISVLGEWNAPAVVDPDGKIVIPLAGEIPVSGLTLSQVTEKVTVALKPFIRDPQVMVSIRQAANRKQLVYLLGQVLHPGAYEIPGYEVQRQWTVAELIAVAGGPLPGAALQKAIVMRKDTSIPVDLEQLIVEGNASANVSLSAGDVVIVPESKNRVTVMGGVLKPGPYLFKEGDHVVDVLSAVGGPTPKAVLANIGVVRLEGAKPAVKPVNLDKFYKSADTAQNVTLQAGDVVYVPEQGGMSFGELLSSFNGLAYIFLLLK</sequence>
<evidence type="ECO:0008006" key="19">
    <source>
        <dbReference type="Google" id="ProtNLM"/>
    </source>
</evidence>
<keyword evidence="10" id="KW-0626">Porin</keyword>
<feature type="domain" description="Polysaccharide export protein N-terminal" evidence="15">
    <location>
        <begin position="27"/>
        <end position="98"/>
    </location>
</feature>
<evidence type="ECO:0000259" key="16">
    <source>
        <dbReference type="Pfam" id="PF22461"/>
    </source>
</evidence>
<evidence type="ECO:0000313" key="18">
    <source>
        <dbReference type="Proteomes" id="UP000318093"/>
    </source>
</evidence>
<evidence type="ECO:0000256" key="10">
    <source>
        <dbReference type="ARBA" id="ARBA00023114"/>
    </source>
</evidence>
<proteinExistence type="inferred from homology"/>
<dbReference type="GO" id="GO:0046930">
    <property type="term" value="C:pore complex"/>
    <property type="evidence" value="ECO:0007669"/>
    <property type="project" value="UniProtKB-KW"/>
</dbReference>
<comment type="similarity">
    <text evidence="2">Belongs to the BexD/CtrA/VexA family.</text>
</comment>
<keyword evidence="13" id="KW-0998">Cell outer membrane</keyword>
<keyword evidence="12" id="KW-0564">Palmitate</keyword>
<dbReference type="PANTHER" id="PTHR33619">
    <property type="entry name" value="POLYSACCHARIDE EXPORT PROTEIN GFCE-RELATED"/>
    <property type="match status" value="1"/>
</dbReference>
<keyword evidence="9" id="KW-0406">Ion transport</keyword>
<dbReference type="GO" id="GO:0009279">
    <property type="term" value="C:cell outer membrane"/>
    <property type="evidence" value="ECO:0007669"/>
    <property type="project" value="UniProtKB-SubCell"/>
</dbReference>
<evidence type="ECO:0000256" key="14">
    <source>
        <dbReference type="ARBA" id="ARBA00023288"/>
    </source>
</evidence>
<comment type="caution">
    <text evidence="17">The sequence shown here is derived from an EMBL/GenBank/DDBJ whole genome shotgun (WGS) entry which is preliminary data.</text>
</comment>
<evidence type="ECO:0000256" key="8">
    <source>
        <dbReference type="ARBA" id="ARBA00023047"/>
    </source>
</evidence>
<accession>A0A537JHA9</accession>
<name>A0A537JHA9_9BACT</name>
<keyword evidence="8" id="KW-0625">Polysaccharide transport</keyword>
<organism evidence="17 18">
    <name type="scientific">Candidatus Segetimicrobium genomatis</name>
    <dbReference type="NCBI Taxonomy" id="2569760"/>
    <lineage>
        <taxon>Bacteria</taxon>
        <taxon>Bacillati</taxon>
        <taxon>Candidatus Sysuimicrobiota</taxon>
        <taxon>Candidatus Sysuimicrobiia</taxon>
        <taxon>Candidatus Sysuimicrobiales</taxon>
        <taxon>Candidatus Segetimicrobiaceae</taxon>
        <taxon>Candidatus Segetimicrobium</taxon>
    </lineage>
</organism>
<gene>
    <name evidence="17" type="ORF">E6H03_04645</name>
</gene>
<protein>
    <recommendedName>
        <fullName evidence="19">Polysaccharide export protein</fullName>
    </recommendedName>
</protein>
<evidence type="ECO:0000256" key="6">
    <source>
        <dbReference type="ARBA" id="ARBA00022692"/>
    </source>
</evidence>
<dbReference type="GO" id="GO:0006811">
    <property type="term" value="P:monoatomic ion transport"/>
    <property type="evidence" value="ECO:0007669"/>
    <property type="project" value="UniProtKB-KW"/>
</dbReference>
<evidence type="ECO:0000256" key="5">
    <source>
        <dbReference type="ARBA" id="ARBA00022597"/>
    </source>
</evidence>
<dbReference type="Pfam" id="PF02563">
    <property type="entry name" value="Poly_export"/>
    <property type="match status" value="1"/>
</dbReference>
<dbReference type="Gene3D" id="3.10.560.10">
    <property type="entry name" value="Outer membrane lipoprotein wza domain like"/>
    <property type="match status" value="2"/>
</dbReference>